<dbReference type="FunFam" id="4.10.70.10:FF:000001">
    <property type="entry name" value="Disintegrin and metalloproteinase domain-containing protein 22"/>
    <property type="match status" value="1"/>
</dbReference>
<dbReference type="Gene3D" id="3.40.390.10">
    <property type="entry name" value="Collagenase (Catalytic Domain)"/>
    <property type="match status" value="1"/>
</dbReference>
<dbReference type="CDD" id="cd04269">
    <property type="entry name" value="ZnMc_adamalysin_II_like"/>
    <property type="match status" value="1"/>
</dbReference>
<feature type="disulfide bond" evidence="4">
    <location>
        <begin position="351"/>
        <end position="356"/>
    </location>
</feature>
<dbReference type="InterPro" id="IPR002870">
    <property type="entry name" value="Peptidase_M12B_N"/>
</dbReference>
<dbReference type="GO" id="GO:1990913">
    <property type="term" value="C:sperm head plasma membrane"/>
    <property type="evidence" value="ECO:0007669"/>
    <property type="project" value="TreeGrafter"/>
</dbReference>
<dbReference type="eggNOG" id="KOG3607">
    <property type="taxonomic scope" value="Eukaryota"/>
</dbReference>
<keyword evidence="4" id="KW-0479">Metal-binding</keyword>
<evidence type="ECO:0000256" key="6">
    <source>
        <dbReference type="SAM" id="SignalP"/>
    </source>
</evidence>
<dbReference type="PROSITE" id="PS50215">
    <property type="entry name" value="ADAM_MEPRO"/>
    <property type="match status" value="1"/>
</dbReference>
<evidence type="ECO:0000256" key="2">
    <source>
        <dbReference type="ARBA" id="ARBA00023157"/>
    </source>
</evidence>
<dbReference type="InterPro" id="IPR001590">
    <property type="entry name" value="Peptidase_M12B"/>
</dbReference>
<dbReference type="Proteomes" id="UP000011518">
    <property type="component" value="Unassembled WGS sequence"/>
</dbReference>
<dbReference type="SMART" id="SM00608">
    <property type="entry name" value="ACR"/>
    <property type="match status" value="1"/>
</dbReference>
<dbReference type="PROSITE" id="PS50214">
    <property type="entry name" value="DISINTEGRIN_2"/>
    <property type="match status" value="1"/>
</dbReference>
<evidence type="ECO:0000259" key="8">
    <source>
        <dbReference type="PROSITE" id="PS50215"/>
    </source>
</evidence>
<feature type="disulfide bond" evidence="3">
    <location>
        <begin position="456"/>
        <end position="476"/>
    </location>
</feature>
<dbReference type="InParanoid" id="L9KR87"/>
<organism evidence="9 10">
    <name type="scientific">Tupaia chinensis</name>
    <name type="common">Chinese tree shrew</name>
    <name type="synonym">Tupaia belangeri chinensis</name>
    <dbReference type="NCBI Taxonomy" id="246437"/>
    <lineage>
        <taxon>Eukaryota</taxon>
        <taxon>Metazoa</taxon>
        <taxon>Chordata</taxon>
        <taxon>Craniata</taxon>
        <taxon>Vertebrata</taxon>
        <taxon>Euteleostomi</taxon>
        <taxon>Mammalia</taxon>
        <taxon>Eutheria</taxon>
        <taxon>Euarchontoglires</taxon>
        <taxon>Scandentia</taxon>
        <taxon>Tupaiidae</taxon>
        <taxon>Tupaia</taxon>
    </lineage>
</organism>
<name>L9KR87_TUPCH</name>
<dbReference type="Pfam" id="PF08516">
    <property type="entry name" value="ADAM_CR"/>
    <property type="match status" value="1"/>
</dbReference>
<feature type="domain" description="Disintegrin" evidence="7">
    <location>
        <begin position="398"/>
        <end position="484"/>
    </location>
</feature>
<keyword evidence="2 4" id="KW-1015">Disulfide bond</keyword>
<dbReference type="InterPro" id="IPR036436">
    <property type="entry name" value="Disintegrin_dom_sf"/>
</dbReference>
<dbReference type="Pfam" id="PF00200">
    <property type="entry name" value="Disintegrin"/>
    <property type="match status" value="1"/>
</dbReference>
<gene>
    <name evidence="9" type="ORF">TREES_T100009761</name>
</gene>
<feature type="active site" evidence="4">
    <location>
        <position position="335"/>
    </location>
</feature>
<reference evidence="10" key="2">
    <citation type="journal article" date="2013" name="Nat. Commun.">
        <title>Genome of the Chinese tree shrew.</title>
        <authorList>
            <person name="Fan Y."/>
            <person name="Huang Z.Y."/>
            <person name="Cao C.C."/>
            <person name="Chen C.S."/>
            <person name="Chen Y.X."/>
            <person name="Fan D.D."/>
            <person name="He J."/>
            <person name="Hou H.L."/>
            <person name="Hu L."/>
            <person name="Hu X.T."/>
            <person name="Jiang X.T."/>
            <person name="Lai R."/>
            <person name="Lang Y.S."/>
            <person name="Liang B."/>
            <person name="Liao S.G."/>
            <person name="Mu D."/>
            <person name="Ma Y.Y."/>
            <person name="Niu Y.Y."/>
            <person name="Sun X.Q."/>
            <person name="Xia J.Q."/>
            <person name="Xiao J."/>
            <person name="Xiong Z.Q."/>
            <person name="Xu L."/>
            <person name="Yang L."/>
            <person name="Zhang Y."/>
            <person name="Zhao W."/>
            <person name="Zhao X.D."/>
            <person name="Zheng Y.T."/>
            <person name="Zhou J.M."/>
            <person name="Zhu Y.B."/>
            <person name="Zhang G.J."/>
            <person name="Wang J."/>
            <person name="Yao Y.G."/>
        </authorList>
    </citation>
    <scope>NUCLEOTIDE SEQUENCE [LARGE SCALE GENOMIC DNA]</scope>
</reference>
<dbReference type="GO" id="GO:0007229">
    <property type="term" value="P:integrin-mediated signaling pathway"/>
    <property type="evidence" value="ECO:0007669"/>
    <property type="project" value="UniProtKB-KW"/>
</dbReference>
<feature type="binding site" evidence="4">
    <location>
        <position position="338"/>
    </location>
    <ligand>
        <name>Zn(2+)</name>
        <dbReference type="ChEBI" id="CHEBI:29105"/>
        <note>catalytic</note>
    </ligand>
</feature>
<dbReference type="InterPro" id="IPR034027">
    <property type="entry name" value="Reprolysin_adamalysin"/>
</dbReference>
<protein>
    <submittedName>
        <fullName evidence="9">Disintegrin and metalloproteinase domain-containing protein 25</fullName>
    </submittedName>
</protein>
<dbReference type="GO" id="GO:0046872">
    <property type="term" value="F:metal ion binding"/>
    <property type="evidence" value="ECO:0007669"/>
    <property type="project" value="UniProtKB-KW"/>
</dbReference>
<evidence type="ECO:0000313" key="9">
    <source>
        <dbReference type="EMBL" id="ELW65228.1"/>
    </source>
</evidence>
<feature type="binding site" evidence="4">
    <location>
        <position position="334"/>
    </location>
    <ligand>
        <name>Zn(2+)</name>
        <dbReference type="ChEBI" id="CHEBI:29105"/>
        <note>catalytic</note>
    </ligand>
</feature>
<feature type="binding site" evidence="4">
    <location>
        <position position="344"/>
    </location>
    <ligand>
        <name>Zn(2+)</name>
        <dbReference type="ChEBI" id="CHEBI:29105"/>
        <note>catalytic</note>
    </ligand>
</feature>
<evidence type="ECO:0000256" key="1">
    <source>
        <dbReference type="ARBA" id="ARBA00004167"/>
    </source>
</evidence>
<keyword evidence="5" id="KW-0472">Membrane</keyword>
<dbReference type="InterPro" id="IPR006586">
    <property type="entry name" value="ADAM_Cys-rich"/>
</dbReference>
<proteinExistence type="predicted"/>
<evidence type="ECO:0000256" key="4">
    <source>
        <dbReference type="PROSITE-ProRule" id="PRU00276"/>
    </source>
</evidence>
<keyword evidence="4" id="KW-0862">Zinc</keyword>
<comment type="subcellular location">
    <subcellularLocation>
        <location evidence="1">Membrane</location>
        <topology evidence="1">Single-pass membrane protein</topology>
    </subcellularLocation>
</comment>
<keyword evidence="5" id="KW-1133">Transmembrane helix</keyword>
<dbReference type="PANTHER" id="PTHR11905">
    <property type="entry name" value="ADAM A DISINTEGRIN AND METALLOPROTEASE DOMAIN"/>
    <property type="match status" value="1"/>
</dbReference>
<dbReference type="SUPFAM" id="SSF55486">
    <property type="entry name" value="Metalloproteases ('zincins'), catalytic domain"/>
    <property type="match status" value="1"/>
</dbReference>
<dbReference type="InterPro" id="IPR001762">
    <property type="entry name" value="Disintegrin_dom"/>
</dbReference>
<dbReference type="Pfam" id="PF01562">
    <property type="entry name" value="Pep_M12B_propep"/>
    <property type="match status" value="1"/>
</dbReference>
<dbReference type="AlphaFoldDB" id="L9KR87"/>
<evidence type="ECO:0000256" key="3">
    <source>
        <dbReference type="PROSITE-ProRule" id="PRU00068"/>
    </source>
</evidence>
<dbReference type="InterPro" id="IPR018358">
    <property type="entry name" value="Disintegrin_CS"/>
</dbReference>
<feature type="domain" description="Peptidase M12B" evidence="8">
    <location>
        <begin position="200"/>
        <end position="392"/>
    </location>
</feature>
<dbReference type="SMART" id="SM00050">
    <property type="entry name" value="DISIN"/>
    <property type="match status" value="1"/>
</dbReference>
<evidence type="ECO:0000313" key="10">
    <source>
        <dbReference type="Proteomes" id="UP000011518"/>
    </source>
</evidence>
<dbReference type="PANTHER" id="PTHR11905:SF232">
    <property type="entry name" value="DISINTEGRIN AND METALLOPROTEINASE DOMAIN-CONTAINING PROTEIN 20"/>
    <property type="match status" value="1"/>
</dbReference>
<keyword evidence="5" id="KW-0812">Transmembrane</keyword>
<dbReference type="GO" id="GO:0006508">
    <property type="term" value="P:proteolysis"/>
    <property type="evidence" value="ECO:0007669"/>
    <property type="project" value="InterPro"/>
</dbReference>
<dbReference type="GO" id="GO:0008584">
    <property type="term" value="P:male gonad development"/>
    <property type="evidence" value="ECO:0007669"/>
    <property type="project" value="TreeGrafter"/>
</dbReference>
<dbReference type="PRINTS" id="PR00289">
    <property type="entry name" value="DISINTEGRIN"/>
</dbReference>
<dbReference type="GO" id="GO:0004222">
    <property type="term" value="F:metalloendopeptidase activity"/>
    <property type="evidence" value="ECO:0007669"/>
    <property type="project" value="InterPro"/>
</dbReference>
<dbReference type="Gene3D" id="4.10.70.10">
    <property type="entry name" value="Disintegrin domain"/>
    <property type="match status" value="1"/>
</dbReference>
<dbReference type="Pfam" id="PF01421">
    <property type="entry name" value="Reprolysin"/>
    <property type="match status" value="1"/>
</dbReference>
<dbReference type="PROSITE" id="PS00427">
    <property type="entry name" value="DISINTEGRIN_1"/>
    <property type="match status" value="1"/>
</dbReference>
<sequence>MAHGWVTLLPLLLGVFLFLCRWPQIGHCQHHSPPEVVIPLRVPGKDKVMKVPGWVSYSLHFGGQRHIVHMKPKKFLVSRSLSVFTYTDQGALVEDQPFVRPDCYYQGYVEGDAESLVALSTCLGGFQGVLHINDIAYEIKPKRHSATFEHLVYKMDHEESEFPSMRCGLTDDIAQQFTFQESDNYTLMQSGYVGWWTHRRYVELAVVVDQQRFIHRGSNVSKVQEEVSIIVNAINVLYIATEVDVLLLGIEIWTTGNLIKGNDIATVLRQFQQWKIKSFNPRMKHDVAHLFIKRAFGLDLGHAYIGTVCNYNYNCGVDSLMDDNIAKHSAIVAHEMGHNMGMYHDRHYCTCGHRTCIMSQTESHVTAFSNCSYAAMWSVLMKTTCTHYAPNPEDIFKVRRCGNGVVEEGEQCDCGSLQSCKHDPCCSANCTLMPGAACAFGLCCQDCQILPSGEVCRESDNECDLPEWCNGTSPECPEDVYVQAGVPCMDGGYCYGKRCNDRDLQCRDIFGEISKSASLNCYRILNMRGDRFGNCGTQNARYVRCNITDILCGRIQCENVTALPFLRDHSTAHWTRFSGDDCWSTDYHFGMTIPDVGEIKDGTLCGSDRVCIQRKCTSMSVLKSNCSLTTCNKRGFCNNKHHCHCTFQWEPPYCLLEGNGGSVDSGPPPQRKEELNGHHGSSLNLLVWIRICAFLGCALILIVIRCKKS</sequence>
<accession>L9KR87</accession>
<evidence type="ECO:0000256" key="5">
    <source>
        <dbReference type="SAM" id="Phobius"/>
    </source>
</evidence>
<feature type="transmembrane region" description="Helical" evidence="5">
    <location>
        <begin position="685"/>
        <end position="704"/>
    </location>
</feature>
<dbReference type="SUPFAM" id="SSF57552">
    <property type="entry name" value="Blood coagulation inhibitor (disintegrin)"/>
    <property type="match status" value="1"/>
</dbReference>
<dbReference type="EMBL" id="KB320699">
    <property type="protein sequence ID" value="ELW65228.1"/>
    <property type="molecule type" value="Genomic_DNA"/>
</dbReference>
<dbReference type="GO" id="GO:0009897">
    <property type="term" value="C:external side of plasma membrane"/>
    <property type="evidence" value="ECO:0007669"/>
    <property type="project" value="TreeGrafter"/>
</dbReference>
<dbReference type="FunFam" id="3.40.390.10:FF:000002">
    <property type="entry name" value="Disintegrin and metalloproteinase domain-containing protein 22"/>
    <property type="match status" value="1"/>
</dbReference>
<dbReference type="FunCoup" id="L9KR87">
    <property type="interactions" value="8"/>
</dbReference>
<keyword evidence="10" id="KW-1185">Reference proteome</keyword>
<keyword evidence="6" id="KW-0732">Signal</keyword>
<keyword evidence="9" id="KW-0401">Integrin</keyword>
<reference evidence="10" key="1">
    <citation type="submission" date="2012-07" db="EMBL/GenBank/DDBJ databases">
        <title>Genome of the Chinese tree shrew, a rising model animal genetically related to primates.</title>
        <authorList>
            <person name="Zhang G."/>
            <person name="Fan Y."/>
            <person name="Yao Y."/>
            <person name="Huang Z."/>
        </authorList>
    </citation>
    <scope>NUCLEOTIDE SEQUENCE [LARGE SCALE GENOMIC DNA]</scope>
</reference>
<dbReference type="InterPro" id="IPR024079">
    <property type="entry name" value="MetalloPept_cat_dom_sf"/>
</dbReference>
<feature type="chain" id="PRO_5004000082" evidence="6">
    <location>
        <begin position="29"/>
        <end position="709"/>
    </location>
</feature>
<evidence type="ECO:0000259" key="7">
    <source>
        <dbReference type="PROSITE" id="PS50214"/>
    </source>
</evidence>
<comment type="caution">
    <text evidence="4">Lacks conserved residue(s) required for the propagation of feature annotation.</text>
</comment>
<feature type="signal peptide" evidence="6">
    <location>
        <begin position="1"/>
        <end position="28"/>
    </location>
</feature>